<dbReference type="STRING" id="1590841.A0A2R6RKZ1"/>
<keyword evidence="8 18" id="KW-0812">Transmembrane</keyword>
<keyword evidence="11 17" id="KW-0547">Nucleotide-binding</keyword>
<dbReference type="SUPFAM" id="SSF56112">
    <property type="entry name" value="Protein kinase-like (PK-like)"/>
    <property type="match status" value="1"/>
</dbReference>
<dbReference type="Pfam" id="PF23598">
    <property type="entry name" value="LRR_14"/>
    <property type="match status" value="1"/>
</dbReference>
<dbReference type="InterPro" id="IPR050647">
    <property type="entry name" value="Plant_LRR-RLKs"/>
</dbReference>
<keyword evidence="15 18" id="KW-0472">Membrane</keyword>
<evidence type="ECO:0000256" key="14">
    <source>
        <dbReference type="ARBA" id="ARBA00022989"/>
    </source>
</evidence>
<dbReference type="SUPFAM" id="SSF52058">
    <property type="entry name" value="L domain-like"/>
    <property type="match status" value="1"/>
</dbReference>
<sequence length="1006" mass="110169">MHKRDKPLCLSQSSVSSLWLKMSSQRTLLSLLGSLCLFVGYISVVSSTAGDVAVLLKVKSGGLGDPDGRLSDWVGTSQNAPCNWTGVTCDPKNGAVASIDLAGLGIAGRFPADFCRITTLRDLNLGNNNLNGSLSSLAVSFCSYLHSLNLSSNLFVGELPEFEPEFANLTTLDLGYNSFSGGIPASFGRFPALKALSLHGNLLDGIIPEFLTNLSELTRLELGYNPFTPSPLPRTIGNLKKLDYLWVSKANLTGNIPDSIGNLTGLQTLDLSINNFKGKIPVTIGGLRSVERILLYQNQLSGELPNSLSNLTSLSEFDVSQNNLTGKLLENIAGLPLDVLNLNDNSFEGEIPEILASNPNLYLLKLYNNRFSGKLPVGLGRHSDLVEIDVSGNEFEGPLPPNLCYGNKLERLITFNNKFSGTIPESYGECNTLNYIRMQSNELSGTVPVRFWSFSGLTLFQIGDNTLQGSIPTSISNAQGLTDVLISGNNFSGGLPPEICELKELKTLDAGRNRFSGELPECLTELTKLTELYLQENMFAGRIPTSVRYWKDLQTLDLSKNDLTGEIPAEFGSLPALAYLELEGNSLSGEIPAELTKMKLISFNLSNNELEGEVPEGFNRKNLIQSLMGNPGLCSPDLKPLSPCPKPKHLHFYVIGILAVSALVLVGAVIWLYKTKTLKVLFGKKQSSLSITTFQRVRFNEDDLLGSLKEENLIGSGGSGQVYRVKLKSGQTVAVKRLWGGSRKGNMEAEFRSEVETLGRIRHANVVKLLLSCIGEDLRVLMYEYMENGSLGDVLHGEKGRVLLNWPKRLSIAVGAARGLAYLHHDCVPPIVHRDVKSNNILLDEEFRPRVADFGLAKTLQSDVKDESNGVMSRVAGSCGYIAPEYAYTLKVNEKSDVYGFGVLLLELITGKRPNDDSFGEHKDIVKWVTEVALSSQEEGRGVTSSPYVDLEQLIDPRMDRSTANYEEIENVLNIALLCTSAFPINRPSMRRVVELLKNRNLARQE</sequence>
<keyword evidence="5" id="KW-0723">Serine/threonine-protein kinase</keyword>
<dbReference type="InterPro" id="IPR008271">
    <property type="entry name" value="Ser/Thr_kinase_AS"/>
</dbReference>
<protein>
    <recommendedName>
        <fullName evidence="4">non-specific serine/threonine protein kinase</fullName>
        <ecNumber evidence="4">2.7.11.1</ecNumber>
    </recommendedName>
</protein>
<dbReference type="PROSITE" id="PS00107">
    <property type="entry name" value="PROTEIN_KINASE_ATP"/>
    <property type="match status" value="1"/>
</dbReference>
<dbReference type="FunFam" id="3.80.10.10:FF:000275">
    <property type="entry name" value="Leucine-rich repeat receptor-like protein kinase"/>
    <property type="match status" value="1"/>
</dbReference>
<accession>A0A2R6RKZ1</accession>
<organism evidence="20 21">
    <name type="scientific">Actinidia chinensis var. chinensis</name>
    <name type="common">Chinese soft-hair kiwi</name>
    <dbReference type="NCBI Taxonomy" id="1590841"/>
    <lineage>
        <taxon>Eukaryota</taxon>
        <taxon>Viridiplantae</taxon>
        <taxon>Streptophyta</taxon>
        <taxon>Embryophyta</taxon>
        <taxon>Tracheophyta</taxon>
        <taxon>Spermatophyta</taxon>
        <taxon>Magnoliopsida</taxon>
        <taxon>eudicotyledons</taxon>
        <taxon>Gunneridae</taxon>
        <taxon>Pentapetalae</taxon>
        <taxon>asterids</taxon>
        <taxon>Ericales</taxon>
        <taxon>Actinidiaceae</taxon>
        <taxon>Actinidia</taxon>
    </lineage>
</organism>
<dbReference type="Gene3D" id="1.10.510.10">
    <property type="entry name" value="Transferase(Phosphotransferase) domain 1"/>
    <property type="match status" value="1"/>
</dbReference>
<dbReference type="InParanoid" id="A0A2R6RKZ1"/>
<keyword evidence="20" id="KW-0675">Receptor</keyword>
<dbReference type="Pfam" id="PF13855">
    <property type="entry name" value="LRR_8"/>
    <property type="match status" value="1"/>
</dbReference>
<evidence type="ECO:0000256" key="3">
    <source>
        <dbReference type="ARBA" id="ARBA00009592"/>
    </source>
</evidence>
<dbReference type="InterPro" id="IPR013210">
    <property type="entry name" value="LRR_N_plant-typ"/>
</dbReference>
<evidence type="ECO:0000256" key="13">
    <source>
        <dbReference type="ARBA" id="ARBA00022840"/>
    </source>
</evidence>
<dbReference type="PANTHER" id="PTHR48056:SF35">
    <property type="entry name" value="LRR RECEPTOR-LIKE SERINE_THREONINE-PROTEIN KINASE HSL2"/>
    <property type="match status" value="1"/>
</dbReference>
<reference evidence="21" key="2">
    <citation type="journal article" date="2018" name="BMC Genomics">
        <title>A manually annotated Actinidia chinensis var. chinensis (kiwifruit) genome highlights the challenges associated with draft genomes and gene prediction in plants.</title>
        <authorList>
            <person name="Pilkington S.M."/>
            <person name="Crowhurst R."/>
            <person name="Hilario E."/>
            <person name="Nardozza S."/>
            <person name="Fraser L."/>
            <person name="Peng Y."/>
            <person name="Gunaseelan K."/>
            <person name="Simpson R."/>
            <person name="Tahir J."/>
            <person name="Deroles S.C."/>
            <person name="Templeton K."/>
            <person name="Luo Z."/>
            <person name="Davy M."/>
            <person name="Cheng C."/>
            <person name="McNeilage M."/>
            <person name="Scaglione D."/>
            <person name="Liu Y."/>
            <person name="Zhang Q."/>
            <person name="Datson P."/>
            <person name="De Silva N."/>
            <person name="Gardiner S.E."/>
            <person name="Bassett H."/>
            <person name="Chagne D."/>
            <person name="McCallum J."/>
            <person name="Dzierzon H."/>
            <person name="Deng C."/>
            <person name="Wang Y.Y."/>
            <person name="Barron L."/>
            <person name="Manako K."/>
            <person name="Bowen J."/>
            <person name="Foster T.M."/>
            <person name="Erridge Z.A."/>
            <person name="Tiffin H."/>
            <person name="Waite C.N."/>
            <person name="Davies K.M."/>
            <person name="Grierson E.P."/>
            <person name="Laing W.A."/>
            <person name="Kirk R."/>
            <person name="Chen X."/>
            <person name="Wood M."/>
            <person name="Montefiori M."/>
            <person name="Brummell D.A."/>
            <person name="Schwinn K.E."/>
            <person name="Catanach A."/>
            <person name="Fullerton C."/>
            <person name="Li D."/>
            <person name="Meiyalaghan S."/>
            <person name="Nieuwenhuizen N."/>
            <person name="Read N."/>
            <person name="Prakash R."/>
            <person name="Hunter D."/>
            <person name="Zhang H."/>
            <person name="McKenzie M."/>
            <person name="Knabel M."/>
            <person name="Harris A."/>
            <person name="Allan A.C."/>
            <person name="Gleave A."/>
            <person name="Chen A."/>
            <person name="Janssen B.J."/>
            <person name="Plunkett B."/>
            <person name="Ampomah-Dwamena C."/>
            <person name="Voogd C."/>
            <person name="Leif D."/>
            <person name="Lafferty D."/>
            <person name="Souleyre E.J.F."/>
            <person name="Varkonyi-Gasic E."/>
            <person name="Gambi F."/>
            <person name="Hanley J."/>
            <person name="Yao J.L."/>
            <person name="Cheung J."/>
            <person name="David K.M."/>
            <person name="Warren B."/>
            <person name="Marsh K."/>
            <person name="Snowden K.C."/>
            <person name="Lin-Wang K."/>
            <person name="Brian L."/>
            <person name="Martinez-Sanchez M."/>
            <person name="Wang M."/>
            <person name="Ileperuma N."/>
            <person name="Macnee N."/>
            <person name="Campin R."/>
            <person name="McAtee P."/>
            <person name="Drummond R.S.M."/>
            <person name="Espley R.V."/>
            <person name="Ireland H.S."/>
            <person name="Wu R."/>
            <person name="Atkinson R.G."/>
            <person name="Karunairetnam S."/>
            <person name="Bulley S."/>
            <person name="Chunkath S."/>
            <person name="Hanley Z."/>
            <person name="Storey R."/>
            <person name="Thrimawithana A.H."/>
            <person name="Thomson S."/>
            <person name="David C."/>
            <person name="Testolin R."/>
            <person name="Huang H."/>
            <person name="Hellens R.P."/>
            <person name="Schaffer R.J."/>
        </authorList>
    </citation>
    <scope>NUCLEOTIDE SEQUENCE [LARGE SCALE GENOMIC DNA]</scope>
    <source>
        <strain evidence="21">cv. Red5</strain>
    </source>
</reference>
<dbReference type="FunFam" id="3.80.10.10:FF:000453">
    <property type="entry name" value="Leucine-rich receptor-like protein kinase family protein"/>
    <property type="match status" value="1"/>
</dbReference>
<dbReference type="PANTHER" id="PTHR48056">
    <property type="entry name" value="LRR RECEPTOR-LIKE SERINE/THREONINE-PROTEIN KINASE-RELATED"/>
    <property type="match status" value="1"/>
</dbReference>
<dbReference type="SUPFAM" id="SSF52047">
    <property type="entry name" value="RNI-like"/>
    <property type="match status" value="1"/>
</dbReference>
<evidence type="ECO:0000256" key="16">
    <source>
        <dbReference type="ARBA" id="ARBA00023180"/>
    </source>
</evidence>
<dbReference type="GO" id="GO:0005524">
    <property type="term" value="F:ATP binding"/>
    <property type="evidence" value="ECO:0007669"/>
    <property type="project" value="UniProtKB-UniRule"/>
</dbReference>
<keyword evidence="9" id="KW-0732">Signal</keyword>
<feature type="domain" description="Protein kinase" evidence="19">
    <location>
        <begin position="708"/>
        <end position="1002"/>
    </location>
</feature>
<evidence type="ECO:0000256" key="8">
    <source>
        <dbReference type="ARBA" id="ARBA00022692"/>
    </source>
</evidence>
<evidence type="ECO:0000256" key="11">
    <source>
        <dbReference type="ARBA" id="ARBA00022741"/>
    </source>
</evidence>
<dbReference type="GO" id="GO:0051707">
    <property type="term" value="P:response to other organism"/>
    <property type="evidence" value="ECO:0007669"/>
    <property type="project" value="UniProtKB-ARBA"/>
</dbReference>
<dbReference type="PROSITE" id="PS50011">
    <property type="entry name" value="PROTEIN_KINASE_DOM"/>
    <property type="match status" value="1"/>
</dbReference>
<dbReference type="FunCoup" id="A0A2R6RKZ1">
    <property type="interactions" value="628"/>
</dbReference>
<keyword evidence="14 18" id="KW-1133">Transmembrane helix</keyword>
<reference evidence="20 21" key="1">
    <citation type="submission" date="2017-07" db="EMBL/GenBank/DDBJ databases">
        <title>An improved, manually edited Actinidia chinensis var. chinensis (kiwifruit) genome highlights the challenges associated with draft genomes and gene prediction in plants.</title>
        <authorList>
            <person name="Pilkington S."/>
            <person name="Crowhurst R."/>
            <person name="Hilario E."/>
            <person name="Nardozza S."/>
            <person name="Fraser L."/>
            <person name="Peng Y."/>
            <person name="Gunaseelan K."/>
            <person name="Simpson R."/>
            <person name="Tahir J."/>
            <person name="Deroles S."/>
            <person name="Templeton K."/>
            <person name="Luo Z."/>
            <person name="Davy M."/>
            <person name="Cheng C."/>
            <person name="Mcneilage M."/>
            <person name="Scaglione D."/>
            <person name="Liu Y."/>
            <person name="Zhang Q."/>
            <person name="Datson P."/>
            <person name="De Silva N."/>
            <person name="Gardiner S."/>
            <person name="Bassett H."/>
            <person name="Chagne D."/>
            <person name="Mccallum J."/>
            <person name="Dzierzon H."/>
            <person name="Deng C."/>
            <person name="Wang Y.-Y."/>
            <person name="Barron N."/>
            <person name="Manako K."/>
            <person name="Bowen J."/>
            <person name="Foster T."/>
            <person name="Erridge Z."/>
            <person name="Tiffin H."/>
            <person name="Waite C."/>
            <person name="Davies K."/>
            <person name="Grierson E."/>
            <person name="Laing W."/>
            <person name="Kirk R."/>
            <person name="Chen X."/>
            <person name="Wood M."/>
            <person name="Montefiori M."/>
            <person name="Brummell D."/>
            <person name="Schwinn K."/>
            <person name="Catanach A."/>
            <person name="Fullerton C."/>
            <person name="Li D."/>
            <person name="Meiyalaghan S."/>
            <person name="Nieuwenhuizen N."/>
            <person name="Read N."/>
            <person name="Prakash R."/>
            <person name="Hunter D."/>
            <person name="Zhang H."/>
            <person name="Mckenzie M."/>
            <person name="Knabel M."/>
            <person name="Harris A."/>
            <person name="Allan A."/>
            <person name="Chen A."/>
            <person name="Janssen B."/>
            <person name="Plunkett B."/>
            <person name="Dwamena C."/>
            <person name="Voogd C."/>
            <person name="Leif D."/>
            <person name="Lafferty D."/>
            <person name="Souleyre E."/>
            <person name="Varkonyi-Gasic E."/>
            <person name="Gambi F."/>
            <person name="Hanley J."/>
            <person name="Yao J.-L."/>
            <person name="Cheung J."/>
            <person name="David K."/>
            <person name="Warren B."/>
            <person name="Marsh K."/>
            <person name="Snowden K."/>
            <person name="Lin-Wang K."/>
            <person name="Brian L."/>
            <person name="Martinez-Sanchez M."/>
            <person name="Wang M."/>
            <person name="Ileperuma N."/>
            <person name="Macnee N."/>
            <person name="Campin R."/>
            <person name="Mcatee P."/>
            <person name="Drummond R."/>
            <person name="Espley R."/>
            <person name="Ireland H."/>
            <person name="Wu R."/>
            <person name="Atkinson R."/>
            <person name="Karunairetnam S."/>
            <person name="Bulley S."/>
            <person name="Chunkath S."/>
            <person name="Hanley Z."/>
            <person name="Storey R."/>
            <person name="Thrimawithana A."/>
            <person name="Thomson S."/>
            <person name="David C."/>
            <person name="Testolin R."/>
        </authorList>
    </citation>
    <scope>NUCLEOTIDE SEQUENCE [LARGE SCALE GENOMIC DNA]</scope>
    <source>
        <strain evidence="21">cv. Red5</strain>
        <tissue evidence="20">Young leaf</tissue>
    </source>
</reference>
<evidence type="ECO:0000256" key="6">
    <source>
        <dbReference type="ARBA" id="ARBA00022614"/>
    </source>
</evidence>
<evidence type="ECO:0000256" key="5">
    <source>
        <dbReference type="ARBA" id="ARBA00022527"/>
    </source>
</evidence>
<dbReference type="AlphaFoldDB" id="A0A2R6RKZ1"/>
<dbReference type="Pfam" id="PF08263">
    <property type="entry name" value="LRRNT_2"/>
    <property type="match status" value="1"/>
</dbReference>
<dbReference type="InterPro" id="IPR000719">
    <property type="entry name" value="Prot_kinase_dom"/>
</dbReference>
<keyword evidence="10" id="KW-0677">Repeat</keyword>
<evidence type="ECO:0000313" key="20">
    <source>
        <dbReference type="EMBL" id="PSS30655.1"/>
    </source>
</evidence>
<evidence type="ECO:0000256" key="9">
    <source>
        <dbReference type="ARBA" id="ARBA00022729"/>
    </source>
</evidence>
<comment type="caution">
    <text evidence="20">The sequence shown here is derived from an EMBL/GenBank/DDBJ whole genome shotgun (WGS) entry which is preliminary data.</text>
</comment>
<dbReference type="Gramene" id="PSS30655">
    <property type="protein sequence ID" value="PSS30655"/>
    <property type="gene ID" value="CEY00_Acc05940"/>
</dbReference>
<keyword evidence="16" id="KW-0325">Glycoprotein</keyword>
<dbReference type="Pfam" id="PF00069">
    <property type="entry name" value="Pkinase"/>
    <property type="match status" value="1"/>
</dbReference>
<evidence type="ECO:0000256" key="1">
    <source>
        <dbReference type="ARBA" id="ARBA00004479"/>
    </source>
</evidence>
<dbReference type="EC" id="2.7.11.1" evidence="4"/>
<proteinExistence type="inferred from homology"/>
<dbReference type="PROSITE" id="PS00108">
    <property type="entry name" value="PROTEIN_KINASE_ST"/>
    <property type="match status" value="1"/>
</dbReference>
<dbReference type="GO" id="GO:0016020">
    <property type="term" value="C:membrane"/>
    <property type="evidence" value="ECO:0007669"/>
    <property type="project" value="UniProtKB-SubCell"/>
</dbReference>
<evidence type="ECO:0000256" key="2">
    <source>
        <dbReference type="ARBA" id="ARBA00008684"/>
    </source>
</evidence>
<dbReference type="InterPro" id="IPR001611">
    <property type="entry name" value="Leu-rich_rpt"/>
</dbReference>
<evidence type="ECO:0000256" key="15">
    <source>
        <dbReference type="ARBA" id="ARBA00023136"/>
    </source>
</evidence>
<dbReference type="GO" id="GO:0033612">
    <property type="term" value="F:receptor serine/threonine kinase binding"/>
    <property type="evidence" value="ECO:0007669"/>
    <property type="project" value="TreeGrafter"/>
</dbReference>
<dbReference type="GO" id="GO:0009791">
    <property type="term" value="P:post-embryonic development"/>
    <property type="evidence" value="ECO:0007669"/>
    <property type="project" value="UniProtKB-ARBA"/>
</dbReference>
<dbReference type="InterPro" id="IPR017441">
    <property type="entry name" value="Protein_kinase_ATP_BS"/>
</dbReference>
<dbReference type="Proteomes" id="UP000241394">
    <property type="component" value="Chromosome LG5"/>
</dbReference>
<dbReference type="Gene3D" id="3.30.200.20">
    <property type="entry name" value="Phosphorylase Kinase, domain 1"/>
    <property type="match status" value="1"/>
</dbReference>
<feature type="transmembrane region" description="Helical" evidence="18">
    <location>
        <begin position="650"/>
        <end position="673"/>
    </location>
</feature>
<dbReference type="OMA" id="HIVEWVI"/>
<dbReference type="Pfam" id="PF00560">
    <property type="entry name" value="LRR_1"/>
    <property type="match status" value="3"/>
</dbReference>
<dbReference type="GO" id="GO:0006952">
    <property type="term" value="P:defense response"/>
    <property type="evidence" value="ECO:0007669"/>
    <property type="project" value="UniProtKB-ARBA"/>
</dbReference>
<comment type="similarity">
    <text evidence="3">Belongs to the RLP family.</text>
</comment>
<dbReference type="FunFam" id="1.10.510.10:FF:000453">
    <property type="entry name" value="LRR receptor-like serine/threonine-protein kinase HSL2"/>
    <property type="match status" value="1"/>
</dbReference>
<dbReference type="GO" id="GO:0004674">
    <property type="term" value="F:protein serine/threonine kinase activity"/>
    <property type="evidence" value="ECO:0007669"/>
    <property type="project" value="UniProtKB-KW"/>
</dbReference>
<comment type="subcellular location">
    <subcellularLocation>
        <location evidence="1">Membrane</location>
        <topology evidence="1">Single-pass type I membrane protein</topology>
    </subcellularLocation>
</comment>
<dbReference type="FunFam" id="3.80.10.10:FF:000233">
    <property type="entry name" value="Leucine-rich repeat receptor-like protein kinase TDR"/>
    <property type="match status" value="1"/>
</dbReference>
<dbReference type="OrthoDB" id="2021138at2759"/>
<dbReference type="Gene3D" id="3.80.10.10">
    <property type="entry name" value="Ribonuclease Inhibitor"/>
    <property type="match status" value="3"/>
</dbReference>
<keyword evidence="7" id="KW-0808">Transferase</keyword>
<evidence type="ECO:0000256" key="4">
    <source>
        <dbReference type="ARBA" id="ARBA00012513"/>
    </source>
</evidence>
<keyword evidence="21" id="KW-1185">Reference proteome</keyword>
<keyword evidence="13 17" id="KW-0067">ATP-binding</keyword>
<dbReference type="InterPro" id="IPR055414">
    <property type="entry name" value="LRR_R13L4/SHOC2-like"/>
</dbReference>
<evidence type="ECO:0000256" key="17">
    <source>
        <dbReference type="PROSITE-ProRule" id="PRU10141"/>
    </source>
</evidence>
<comment type="similarity">
    <text evidence="2">Belongs to the protein kinase superfamily. Ser/Thr protein kinase family.</text>
</comment>
<gene>
    <name evidence="20" type="ORF">CEY00_Acc05940</name>
</gene>
<evidence type="ECO:0000256" key="10">
    <source>
        <dbReference type="ARBA" id="ARBA00022737"/>
    </source>
</evidence>
<feature type="binding site" evidence="17">
    <location>
        <position position="736"/>
    </location>
    <ligand>
        <name>ATP</name>
        <dbReference type="ChEBI" id="CHEBI:30616"/>
    </ligand>
</feature>
<evidence type="ECO:0000256" key="7">
    <source>
        <dbReference type="ARBA" id="ARBA00022679"/>
    </source>
</evidence>
<dbReference type="InterPro" id="IPR032675">
    <property type="entry name" value="LRR_dom_sf"/>
</dbReference>
<evidence type="ECO:0000313" key="21">
    <source>
        <dbReference type="Proteomes" id="UP000241394"/>
    </source>
</evidence>
<name>A0A2R6RKZ1_ACTCC</name>
<dbReference type="InterPro" id="IPR011009">
    <property type="entry name" value="Kinase-like_dom_sf"/>
</dbReference>
<evidence type="ECO:0000256" key="18">
    <source>
        <dbReference type="SAM" id="Phobius"/>
    </source>
</evidence>
<evidence type="ECO:0000259" key="19">
    <source>
        <dbReference type="PROSITE" id="PS50011"/>
    </source>
</evidence>
<dbReference type="EMBL" id="NKQK01000005">
    <property type="protein sequence ID" value="PSS30655.1"/>
    <property type="molecule type" value="Genomic_DNA"/>
</dbReference>
<keyword evidence="6" id="KW-0433">Leucine-rich repeat</keyword>
<dbReference type="SMART" id="SM00220">
    <property type="entry name" value="S_TKc"/>
    <property type="match status" value="1"/>
</dbReference>
<keyword evidence="12 20" id="KW-0418">Kinase</keyword>
<evidence type="ECO:0000256" key="12">
    <source>
        <dbReference type="ARBA" id="ARBA00022777"/>
    </source>
</evidence>